<dbReference type="Proteomes" id="UP000257014">
    <property type="component" value="Unassembled WGS sequence"/>
</dbReference>
<sequence length="127" mass="13433">MPIYPGKISLSITCIPSDQFRGPGRRPGTARIRIVAGPPAGQGRLEPLLSCQKIPRGKSRGRCRWPLSGLSSGPQLCFKYSLIPLVQNPSSGAARFAAATAKAFPRARSFVLSGTGRILHAALLGVP</sequence>
<organism evidence="1 2">
    <name type="scientific">Caldibacillus debilis</name>
    <dbReference type="NCBI Taxonomy" id="301148"/>
    <lineage>
        <taxon>Bacteria</taxon>
        <taxon>Bacillati</taxon>
        <taxon>Bacillota</taxon>
        <taxon>Bacilli</taxon>
        <taxon>Bacillales</taxon>
        <taxon>Bacillaceae</taxon>
        <taxon>Caldibacillus</taxon>
    </lineage>
</organism>
<gene>
    <name evidence="1" type="ORF">C6P37_11090</name>
</gene>
<evidence type="ECO:0000313" key="2">
    <source>
        <dbReference type="Proteomes" id="UP000257014"/>
    </source>
</evidence>
<name>A0A3E0K3G6_9BACI</name>
<dbReference type="EMBL" id="QEWE01000020">
    <property type="protein sequence ID" value="REJ27643.1"/>
    <property type="molecule type" value="Genomic_DNA"/>
</dbReference>
<dbReference type="AlphaFoldDB" id="A0A3E0K3G6"/>
<comment type="caution">
    <text evidence="1">The sequence shown here is derived from an EMBL/GenBank/DDBJ whole genome shotgun (WGS) entry which is preliminary data.</text>
</comment>
<reference evidence="1 2" key="1">
    <citation type="submission" date="2018-03" db="EMBL/GenBank/DDBJ databases">
        <authorList>
            <person name="Keele B.F."/>
        </authorList>
    </citation>
    <scope>NUCLEOTIDE SEQUENCE [LARGE SCALE GENOMIC DNA]</scope>
    <source>
        <strain evidence="1">ZCTH4_d</strain>
    </source>
</reference>
<evidence type="ECO:0000313" key="1">
    <source>
        <dbReference type="EMBL" id="REJ27643.1"/>
    </source>
</evidence>
<accession>A0A3E0K3G6</accession>
<proteinExistence type="predicted"/>
<protein>
    <submittedName>
        <fullName evidence="1">Uncharacterized protein</fullName>
    </submittedName>
</protein>